<sequence length="126" mass="14154">MITKENFNFIFDESACGGCGGACCTGKSGFIWINEAEITALASLLNISKDELKERYLYRLDGRYSIAEKPYNDGAACVFFDEINKNCSIYAARPQQCKSFPFWDRYKGLDADLNELCAECKGVKKL</sequence>
<protein>
    <submittedName>
        <fullName evidence="1">YkgJ family cysteine cluster protein</fullName>
    </submittedName>
</protein>
<evidence type="ECO:0000313" key="1">
    <source>
        <dbReference type="EMBL" id="MDO2408723.1"/>
    </source>
</evidence>
<proteinExistence type="predicted"/>
<reference evidence="1 2" key="1">
    <citation type="submission" date="2023-06" db="EMBL/GenBank/DDBJ databases">
        <title>Campylobacter magnum sp. nov., isolated from cecal contents of domestic pigs (Sus scrofa domesticus).</title>
        <authorList>
            <person name="Papic B."/>
            <person name="Gruntar I."/>
        </authorList>
    </citation>
    <scope>NUCLEOTIDE SEQUENCE [LARGE SCALE GENOMIC DNA]</scope>
    <source>
        <strain evidence="2">34484-21</strain>
    </source>
</reference>
<comment type="caution">
    <text evidence="1">The sequence shown here is derived from an EMBL/GenBank/DDBJ whole genome shotgun (WGS) entry which is preliminary data.</text>
</comment>
<dbReference type="Proteomes" id="UP001171111">
    <property type="component" value="Unassembled WGS sequence"/>
</dbReference>
<dbReference type="Pfam" id="PF03692">
    <property type="entry name" value="CxxCxxCC"/>
    <property type="match status" value="1"/>
</dbReference>
<dbReference type="PANTHER" id="PTHR35866:SF1">
    <property type="entry name" value="YKGJ FAMILY CYSTEINE CLUSTER PROTEIN"/>
    <property type="match status" value="1"/>
</dbReference>
<dbReference type="InterPro" id="IPR005358">
    <property type="entry name" value="Puta_zinc/iron-chelating_dom"/>
</dbReference>
<accession>A0ABT8T5K6</accession>
<name>A0ABT8T5K6_9BACT</name>
<gene>
    <name evidence="1" type="ORF">Q2362_01235</name>
</gene>
<dbReference type="PANTHER" id="PTHR35866">
    <property type="entry name" value="PUTATIVE-RELATED"/>
    <property type="match status" value="1"/>
</dbReference>
<evidence type="ECO:0000313" key="2">
    <source>
        <dbReference type="Proteomes" id="UP001171111"/>
    </source>
</evidence>
<keyword evidence="2" id="KW-1185">Reference proteome</keyword>
<dbReference type="EMBL" id="JAULJQ010000001">
    <property type="protein sequence ID" value="MDO2408723.1"/>
    <property type="molecule type" value="Genomic_DNA"/>
</dbReference>
<organism evidence="1 2">
    <name type="scientific">Campylobacter magnus</name>
    <dbReference type="NCBI Taxonomy" id="3026462"/>
    <lineage>
        <taxon>Bacteria</taxon>
        <taxon>Pseudomonadati</taxon>
        <taxon>Campylobacterota</taxon>
        <taxon>Epsilonproteobacteria</taxon>
        <taxon>Campylobacterales</taxon>
        <taxon>Campylobacteraceae</taxon>
        <taxon>Campylobacter</taxon>
    </lineage>
</organism>
<dbReference type="RefSeq" id="WP_302243462.1">
    <property type="nucleotide sequence ID" value="NZ_JAULJQ010000001.1"/>
</dbReference>